<dbReference type="EMBL" id="CP113520">
    <property type="protein sequence ID" value="WAJ29231.1"/>
    <property type="molecule type" value="Genomic_DNA"/>
</dbReference>
<evidence type="ECO:0000313" key="1">
    <source>
        <dbReference type="EMBL" id="WAJ29231.1"/>
    </source>
</evidence>
<sequence length="348" mass="36792">MTLLASLFATALALAALCLLGLVLVTLVVALRVSRALPPRGGFVDLGSTRLHYVEKGEGPAIVMIHGLGGQTGNFEHSLLDRLSDSFRVVLVDRPGSGYSTRRPGEMESMSAQAAAIAALIDRLGLERPLVVGHSLGGGVALALALDHPRATSGLALLSPLTHMPDEVPKALAKLALRSALARRLVAWTIATPLGLRGGRRTLDMVFAPDAPPEDFGLKAGGLMALRPASFVAASADLVALESELPRLMARYEELSVPVAILFGRGDTILDPEIHGERMVAAHPATRLDLVEGGHMLLVSQPDLVADWIRDCAARFAREPATERLGMTTQRSAVAGTFPSDLIERSAP</sequence>
<dbReference type="Proteomes" id="UP001163223">
    <property type="component" value="Chromosome"/>
</dbReference>
<organism evidence="1 2">
    <name type="scientific">Antarcticirhabdus aurantiaca</name>
    <dbReference type="NCBI Taxonomy" id="2606717"/>
    <lineage>
        <taxon>Bacteria</taxon>
        <taxon>Pseudomonadati</taxon>
        <taxon>Pseudomonadota</taxon>
        <taxon>Alphaproteobacteria</taxon>
        <taxon>Hyphomicrobiales</taxon>
        <taxon>Aurantimonadaceae</taxon>
        <taxon>Antarcticirhabdus</taxon>
    </lineage>
</organism>
<accession>A0ACD4NRA0</accession>
<protein>
    <submittedName>
        <fullName evidence="1">Alpha/beta hydrolase</fullName>
    </submittedName>
</protein>
<keyword evidence="2" id="KW-1185">Reference proteome</keyword>
<gene>
    <name evidence="1" type="ORF">OXU80_03055</name>
</gene>
<keyword evidence="1" id="KW-0378">Hydrolase</keyword>
<evidence type="ECO:0000313" key="2">
    <source>
        <dbReference type="Proteomes" id="UP001163223"/>
    </source>
</evidence>
<name>A0ACD4NRA0_9HYPH</name>
<reference evidence="1" key="1">
    <citation type="submission" date="2022-11" db="EMBL/GenBank/DDBJ databases">
        <title>beta-Carotene-producing bacterium, Jeongeuplla avenae sp. nov., alleviates the salt stress of Arabidopsis seedlings.</title>
        <authorList>
            <person name="Jiang L."/>
            <person name="Lee J."/>
        </authorList>
    </citation>
    <scope>NUCLEOTIDE SEQUENCE</scope>
    <source>
        <strain evidence="1">DY_R2A_6</strain>
    </source>
</reference>
<proteinExistence type="predicted"/>